<keyword evidence="1" id="KW-0614">Plasmid</keyword>
<evidence type="ECO:0000313" key="2">
    <source>
        <dbReference type="Proteomes" id="UP001220395"/>
    </source>
</evidence>
<evidence type="ECO:0000313" key="1">
    <source>
        <dbReference type="EMBL" id="WCT75721.1"/>
    </source>
</evidence>
<name>A0ABY7TR75_9SPHN</name>
<organism evidence="1 2">
    <name type="scientific">Sphingomonas naphthae</name>
    <dbReference type="NCBI Taxonomy" id="1813468"/>
    <lineage>
        <taxon>Bacteria</taxon>
        <taxon>Pseudomonadati</taxon>
        <taxon>Pseudomonadota</taxon>
        <taxon>Alphaproteobacteria</taxon>
        <taxon>Sphingomonadales</taxon>
        <taxon>Sphingomonadaceae</taxon>
        <taxon>Sphingomonas</taxon>
    </lineage>
</organism>
<proteinExistence type="predicted"/>
<protein>
    <submittedName>
        <fullName evidence="1">Uncharacterized protein</fullName>
    </submittedName>
</protein>
<dbReference type="Proteomes" id="UP001220395">
    <property type="component" value="Plasmid unnamed2"/>
</dbReference>
<keyword evidence="2" id="KW-1185">Reference proteome</keyword>
<dbReference type="RefSeq" id="WP_273691906.1">
    <property type="nucleotide sequence ID" value="NZ_CP117413.1"/>
</dbReference>
<dbReference type="EMBL" id="CP117413">
    <property type="protein sequence ID" value="WCT75721.1"/>
    <property type="molecule type" value="Genomic_DNA"/>
</dbReference>
<reference evidence="1 2" key="1">
    <citation type="submission" date="2023-02" db="EMBL/GenBank/DDBJ databases">
        <title>Genome sequence of Sphingomonas naphthae.</title>
        <authorList>
            <person name="Kim S."/>
            <person name="Heo J."/>
            <person name="Kwon S.-W."/>
        </authorList>
    </citation>
    <scope>NUCLEOTIDE SEQUENCE [LARGE SCALE GENOMIC DNA]</scope>
    <source>
        <strain evidence="1 2">KACC 18716</strain>
        <plasmid evidence="1 2">unnamed2</plasmid>
    </source>
</reference>
<accession>A0ABY7TR75</accession>
<sequence length="95" mass="10409">MATQLKLPAIIPGRRQPPLETLLTDGFCILPDLMPVSDVEALGDELAPHFNATPFCTGGFDLLPGNHAIGRLARQMETSDASRPFYRGPDYWRAA</sequence>
<geneLocation type="plasmid" evidence="1 2">
    <name>unnamed2</name>
</geneLocation>
<gene>
    <name evidence="1" type="ORF">PQ455_20280</name>
</gene>